<name>A0ABT6YF81_9BACT</name>
<dbReference type="Gene3D" id="1.10.260.40">
    <property type="entry name" value="lambda repressor-like DNA-binding domains"/>
    <property type="match status" value="1"/>
</dbReference>
<dbReference type="Proteomes" id="UP001236507">
    <property type="component" value="Unassembled WGS sequence"/>
</dbReference>
<evidence type="ECO:0000259" key="1">
    <source>
        <dbReference type="PROSITE" id="PS50943"/>
    </source>
</evidence>
<gene>
    <name evidence="2" type="ORF">QM524_23705</name>
</gene>
<evidence type="ECO:0000313" key="3">
    <source>
        <dbReference type="Proteomes" id="UP001236507"/>
    </source>
</evidence>
<feature type="domain" description="HTH cro/C1-type" evidence="1">
    <location>
        <begin position="24"/>
        <end position="65"/>
    </location>
</feature>
<dbReference type="InterPro" id="IPR010982">
    <property type="entry name" value="Lambda_DNA-bd_dom_sf"/>
</dbReference>
<comment type="caution">
    <text evidence="2">The sequence shown here is derived from an EMBL/GenBank/DDBJ whole genome shotgun (WGS) entry which is preliminary data.</text>
</comment>
<dbReference type="SUPFAM" id="SSF47413">
    <property type="entry name" value="lambda repressor-like DNA-binding domains"/>
    <property type="match status" value="1"/>
</dbReference>
<reference evidence="2 3" key="1">
    <citation type="submission" date="2023-05" db="EMBL/GenBank/DDBJ databases">
        <title>Novel species of genus Flectobacillus isolated from stream in China.</title>
        <authorList>
            <person name="Lu H."/>
        </authorList>
    </citation>
    <scope>NUCLEOTIDE SEQUENCE [LARGE SCALE GENOMIC DNA]</scope>
    <source>
        <strain evidence="2 3">KCTC 42575</strain>
    </source>
</reference>
<dbReference type="InterPro" id="IPR001387">
    <property type="entry name" value="Cro/C1-type_HTH"/>
</dbReference>
<dbReference type="CDD" id="cd00093">
    <property type="entry name" value="HTH_XRE"/>
    <property type="match status" value="1"/>
</dbReference>
<accession>A0ABT6YF81</accession>
<protein>
    <submittedName>
        <fullName evidence="2">Helix-turn-helix transcriptional regulator</fullName>
    </submittedName>
</protein>
<evidence type="ECO:0000313" key="2">
    <source>
        <dbReference type="EMBL" id="MDI9862249.1"/>
    </source>
</evidence>
<proteinExistence type="predicted"/>
<dbReference type="EMBL" id="JASHIF010000027">
    <property type="protein sequence ID" value="MDI9862249.1"/>
    <property type="molecule type" value="Genomic_DNA"/>
</dbReference>
<dbReference type="RefSeq" id="WP_283346518.1">
    <property type="nucleotide sequence ID" value="NZ_JASHIF010000027.1"/>
</dbReference>
<keyword evidence="3" id="KW-1185">Reference proteome</keyword>
<organism evidence="2 3">
    <name type="scientific">Flectobacillus roseus</name>
    <dbReference type="NCBI Taxonomy" id="502259"/>
    <lineage>
        <taxon>Bacteria</taxon>
        <taxon>Pseudomonadati</taxon>
        <taxon>Bacteroidota</taxon>
        <taxon>Cytophagia</taxon>
        <taxon>Cytophagales</taxon>
        <taxon>Flectobacillaceae</taxon>
        <taxon>Flectobacillus</taxon>
    </lineage>
</organism>
<sequence>MKVSDFQVLEKVKKLLIADRRTFKELAEGIGMTEQGLSTSLKRGTLKLETLVQIADYLKVDVSFFLSSSPKRDEEQQTVSKTSVTNEDNKYLLEILARIEKQMIDKDEQIKRKDEQLSQLLNTNNALVMAQLGRTNFNLRIVDTISSEEENVGKIILFTPLFEALVVTA</sequence>
<dbReference type="Pfam" id="PF13443">
    <property type="entry name" value="HTH_26"/>
    <property type="match status" value="1"/>
</dbReference>
<dbReference type="PROSITE" id="PS50943">
    <property type="entry name" value="HTH_CROC1"/>
    <property type="match status" value="1"/>
</dbReference>